<reference evidence="4" key="1">
    <citation type="submission" date="2020-04" db="EMBL/GenBank/DDBJ databases">
        <authorList>
            <person name="Zhang T."/>
        </authorList>
    </citation>
    <scope>NUCLEOTIDE SEQUENCE</scope>
    <source>
        <strain evidence="4">HKST-UBA12</strain>
    </source>
</reference>
<feature type="domain" description="LiaI-LiaF-like transmembrane region" evidence="3">
    <location>
        <begin position="8"/>
        <end position="49"/>
    </location>
</feature>
<keyword evidence="2" id="KW-1133">Transmembrane helix</keyword>
<keyword evidence="2" id="KW-0812">Transmembrane</keyword>
<name>A0A955I7N3_9BACT</name>
<evidence type="ECO:0000259" key="3">
    <source>
        <dbReference type="Pfam" id="PF18917"/>
    </source>
</evidence>
<comment type="caution">
    <text evidence="4">The sequence shown here is derived from an EMBL/GenBank/DDBJ whole genome shotgun (WGS) entry which is preliminary data.</text>
</comment>
<feature type="transmembrane region" description="Helical" evidence="2">
    <location>
        <begin position="93"/>
        <end position="116"/>
    </location>
</feature>
<evidence type="ECO:0000256" key="1">
    <source>
        <dbReference type="SAM" id="MobiDB-lite"/>
    </source>
</evidence>
<feature type="transmembrane region" description="Helical" evidence="2">
    <location>
        <begin position="36"/>
        <end position="56"/>
    </location>
</feature>
<sequence>MKDNIGRIVWGIVLILVGIVWLVSNFVPDFEINWNYIWPLFLLVPGLIMWAGFLLTRKKKEDVGMLIPANILTFLALTFYVNIIGNDVFHIDGIWAFTGFMYPLSIALAFFITWIFAREFGFLIPAFILGVISLLIFCATSSVALIGGEATGQISALAWPTIIICLGTFILLSPIWATAMRKRTRWMGKSEDEWEKWGDNLGKQIENSVEGLFGEKKQEEKKEQKPGDIQEAELIDEVSE</sequence>
<feature type="transmembrane region" description="Helical" evidence="2">
    <location>
        <begin position="63"/>
        <end position="81"/>
    </location>
</feature>
<feature type="compositionally biased region" description="Basic and acidic residues" evidence="1">
    <location>
        <begin position="213"/>
        <end position="228"/>
    </location>
</feature>
<feature type="region of interest" description="Disordered" evidence="1">
    <location>
        <begin position="212"/>
        <end position="240"/>
    </location>
</feature>
<gene>
    <name evidence="4" type="ORF">KC640_02300</name>
</gene>
<organism evidence="4 5">
    <name type="scientific">Candidatus Dojkabacteria bacterium</name>
    <dbReference type="NCBI Taxonomy" id="2099670"/>
    <lineage>
        <taxon>Bacteria</taxon>
        <taxon>Candidatus Dojkabacteria</taxon>
    </lineage>
</organism>
<feature type="transmembrane region" description="Helical" evidence="2">
    <location>
        <begin position="123"/>
        <end position="146"/>
    </location>
</feature>
<accession>A0A955I7N3</accession>
<feature type="compositionally biased region" description="Acidic residues" evidence="1">
    <location>
        <begin position="230"/>
        <end position="240"/>
    </location>
</feature>
<dbReference type="InterPro" id="IPR043726">
    <property type="entry name" value="LiaI-LiaF-like_TM1"/>
</dbReference>
<protein>
    <recommendedName>
        <fullName evidence="3">LiaI-LiaF-like transmembrane region domain-containing protein</fullName>
    </recommendedName>
</protein>
<dbReference type="EMBL" id="JAGQLI010000118">
    <property type="protein sequence ID" value="MCA9379236.1"/>
    <property type="molecule type" value="Genomic_DNA"/>
</dbReference>
<reference evidence="4" key="2">
    <citation type="journal article" date="2021" name="Microbiome">
        <title>Successional dynamics and alternative stable states in a saline activated sludge microbial community over 9 years.</title>
        <authorList>
            <person name="Wang Y."/>
            <person name="Ye J."/>
            <person name="Ju F."/>
            <person name="Liu L."/>
            <person name="Boyd J.A."/>
            <person name="Deng Y."/>
            <person name="Parks D.H."/>
            <person name="Jiang X."/>
            <person name="Yin X."/>
            <person name="Woodcroft B.J."/>
            <person name="Tyson G.W."/>
            <person name="Hugenholtz P."/>
            <person name="Polz M.F."/>
            <person name="Zhang T."/>
        </authorList>
    </citation>
    <scope>NUCLEOTIDE SEQUENCE</scope>
    <source>
        <strain evidence="4">HKST-UBA12</strain>
    </source>
</reference>
<proteinExistence type="predicted"/>
<dbReference type="Proteomes" id="UP000760819">
    <property type="component" value="Unassembled WGS sequence"/>
</dbReference>
<dbReference type="Pfam" id="PF18917">
    <property type="entry name" value="LiaI-LiaF-like_TM1"/>
    <property type="match status" value="1"/>
</dbReference>
<evidence type="ECO:0000313" key="5">
    <source>
        <dbReference type="Proteomes" id="UP000760819"/>
    </source>
</evidence>
<feature type="transmembrane region" description="Helical" evidence="2">
    <location>
        <begin position="7"/>
        <end position="24"/>
    </location>
</feature>
<keyword evidence="2" id="KW-0472">Membrane</keyword>
<evidence type="ECO:0000256" key="2">
    <source>
        <dbReference type="SAM" id="Phobius"/>
    </source>
</evidence>
<feature type="transmembrane region" description="Helical" evidence="2">
    <location>
        <begin position="158"/>
        <end position="179"/>
    </location>
</feature>
<dbReference type="AlphaFoldDB" id="A0A955I7N3"/>
<evidence type="ECO:0000313" key="4">
    <source>
        <dbReference type="EMBL" id="MCA9379236.1"/>
    </source>
</evidence>